<dbReference type="GO" id="GO:0008360">
    <property type="term" value="P:regulation of cell shape"/>
    <property type="evidence" value="ECO:0007669"/>
    <property type="project" value="UniProtKB-KW"/>
</dbReference>
<feature type="transmembrane region" description="Helical" evidence="8">
    <location>
        <begin position="251"/>
        <end position="275"/>
    </location>
</feature>
<feature type="transmembrane region" description="Helical" evidence="8">
    <location>
        <begin position="154"/>
        <end position="175"/>
    </location>
</feature>
<evidence type="ECO:0000313" key="9">
    <source>
        <dbReference type="EMBL" id="RIH78087.1"/>
    </source>
</evidence>
<dbReference type="PANTHER" id="PTHR43486:SF1">
    <property type="entry name" value="LIPID II FLIPPASE MURJ-RELATED"/>
    <property type="match status" value="1"/>
</dbReference>
<reference evidence="9 10" key="1">
    <citation type="submission" date="2018-08" db="EMBL/GenBank/DDBJ databases">
        <title>Meiothermus cateniformans JCM 15151 genome sequencing project.</title>
        <authorList>
            <person name="Da Costa M.S."/>
            <person name="Albuquerque L."/>
            <person name="Raposo P."/>
            <person name="Froufe H.J.C."/>
            <person name="Barroso C.S."/>
            <person name="Egas C."/>
        </authorList>
    </citation>
    <scope>NUCLEOTIDE SEQUENCE [LARGE SCALE GENOMIC DNA]</scope>
    <source>
        <strain evidence="9 10">JCM 15151</strain>
    </source>
</reference>
<keyword evidence="3 8" id="KW-0812">Transmembrane</keyword>
<comment type="subcellular location">
    <subcellularLocation>
        <location evidence="1">Cell membrane</location>
        <topology evidence="1">Multi-pass membrane protein</topology>
    </subcellularLocation>
</comment>
<dbReference type="Proteomes" id="UP000266089">
    <property type="component" value="Unassembled WGS sequence"/>
</dbReference>
<keyword evidence="6 8" id="KW-1133">Transmembrane helix</keyword>
<feature type="transmembrane region" description="Helical" evidence="8">
    <location>
        <begin position="33"/>
        <end position="52"/>
    </location>
</feature>
<sequence>MPSWFRRLEEALLRWLPDSWRLRLRSIHAGHKAVLRGMVWLSVFVLAAKGIAALKEIAVAYRFGTSEVLEGYLLVFNLATWPAGLLFVVMHFSLVPALVHKQSAPDSGRAWQRRVAAWVWLVGLLAGGLVVVILPPLIQSGLLGLTPEGRQAALAAVPWLAPAATLGVVAGWHACQLMSRQQHVNTFLEAVPAVGVLLAVLLVPMATIDVLLWGTLAGFLAHWALLILIARVSGFPVVPKVTTTWPFDRALSVNAGWLLAGQLLMGVGGVIDQIILAHMPAGALATFSYANRVMALVLTLTATVAGRALLPVLPGLSAEGAYTVARRWAVWFFALGVFGSAFIAATAPIIIELLFQRGAFTADDTTQTASLLMGMALQLPFYLVGTVWVQWLLTRPDHGRTLWWAAVYSVVAKLAVTLGLIVLAGWQAQAVVAGLVAASVVYLVSLVRR</sequence>
<dbReference type="GO" id="GO:0009252">
    <property type="term" value="P:peptidoglycan biosynthetic process"/>
    <property type="evidence" value="ECO:0007669"/>
    <property type="project" value="UniProtKB-KW"/>
</dbReference>
<evidence type="ECO:0000256" key="8">
    <source>
        <dbReference type="SAM" id="Phobius"/>
    </source>
</evidence>
<dbReference type="OrthoDB" id="9804143at2"/>
<keyword evidence="2" id="KW-1003">Cell membrane</keyword>
<dbReference type="EMBL" id="QWKX01000018">
    <property type="protein sequence ID" value="RIH78087.1"/>
    <property type="molecule type" value="Genomic_DNA"/>
</dbReference>
<feature type="transmembrane region" description="Helical" evidence="8">
    <location>
        <begin position="72"/>
        <end position="94"/>
    </location>
</feature>
<evidence type="ECO:0000256" key="6">
    <source>
        <dbReference type="ARBA" id="ARBA00022989"/>
    </source>
</evidence>
<dbReference type="GO" id="GO:0005886">
    <property type="term" value="C:plasma membrane"/>
    <property type="evidence" value="ECO:0007669"/>
    <property type="project" value="UniProtKB-SubCell"/>
</dbReference>
<accession>A0A399E0G8</accession>
<evidence type="ECO:0000256" key="1">
    <source>
        <dbReference type="ARBA" id="ARBA00004651"/>
    </source>
</evidence>
<dbReference type="AlphaFoldDB" id="A0A399E0G8"/>
<name>A0A399E0G8_9DEIN</name>
<comment type="caution">
    <text evidence="9">The sequence shown here is derived from an EMBL/GenBank/DDBJ whole genome shotgun (WGS) entry which is preliminary data.</text>
</comment>
<feature type="transmembrane region" description="Helical" evidence="8">
    <location>
        <begin position="115"/>
        <end position="134"/>
    </location>
</feature>
<proteinExistence type="predicted"/>
<protein>
    <submittedName>
        <fullName evidence="9">Murein biosynthesis integral membrane protein MurJ</fullName>
    </submittedName>
</protein>
<evidence type="ECO:0000256" key="3">
    <source>
        <dbReference type="ARBA" id="ARBA00022692"/>
    </source>
</evidence>
<evidence type="ECO:0000256" key="2">
    <source>
        <dbReference type="ARBA" id="ARBA00022475"/>
    </source>
</evidence>
<dbReference type="PANTHER" id="PTHR43486">
    <property type="entry name" value="LIPID II FLIPPASE MURJ-RELATED"/>
    <property type="match status" value="1"/>
</dbReference>
<gene>
    <name evidence="9" type="ORF">Mcate_00973</name>
</gene>
<feature type="transmembrane region" description="Helical" evidence="8">
    <location>
        <begin position="430"/>
        <end position="447"/>
    </location>
</feature>
<keyword evidence="5" id="KW-0573">Peptidoglycan synthesis</keyword>
<evidence type="ECO:0000256" key="5">
    <source>
        <dbReference type="ARBA" id="ARBA00022984"/>
    </source>
</evidence>
<keyword evidence="7 8" id="KW-0472">Membrane</keyword>
<feature type="transmembrane region" description="Helical" evidence="8">
    <location>
        <begin position="371"/>
        <end position="393"/>
    </location>
</feature>
<evidence type="ECO:0000256" key="7">
    <source>
        <dbReference type="ARBA" id="ARBA00023136"/>
    </source>
</evidence>
<feature type="transmembrane region" description="Helical" evidence="8">
    <location>
        <begin position="211"/>
        <end position="230"/>
    </location>
</feature>
<evidence type="ECO:0000256" key="4">
    <source>
        <dbReference type="ARBA" id="ARBA00022960"/>
    </source>
</evidence>
<organism evidence="9 10">
    <name type="scientific">Meiothermus taiwanensis</name>
    <dbReference type="NCBI Taxonomy" id="172827"/>
    <lineage>
        <taxon>Bacteria</taxon>
        <taxon>Thermotogati</taxon>
        <taxon>Deinococcota</taxon>
        <taxon>Deinococci</taxon>
        <taxon>Thermales</taxon>
        <taxon>Thermaceae</taxon>
        <taxon>Meiothermus</taxon>
    </lineage>
</organism>
<feature type="transmembrane region" description="Helical" evidence="8">
    <location>
        <begin position="295"/>
        <end position="316"/>
    </location>
</feature>
<keyword evidence="4" id="KW-0133">Cell shape</keyword>
<feature type="transmembrane region" description="Helical" evidence="8">
    <location>
        <begin position="328"/>
        <end position="351"/>
    </location>
</feature>
<feature type="transmembrane region" description="Helical" evidence="8">
    <location>
        <begin position="402"/>
        <end position="424"/>
    </location>
</feature>
<dbReference type="InterPro" id="IPR004268">
    <property type="entry name" value="MurJ"/>
</dbReference>
<feature type="transmembrane region" description="Helical" evidence="8">
    <location>
        <begin position="187"/>
        <end position="205"/>
    </location>
</feature>
<evidence type="ECO:0000313" key="10">
    <source>
        <dbReference type="Proteomes" id="UP000266089"/>
    </source>
</evidence>
<dbReference type="Pfam" id="PF03023">
    <property type="entry name" value="MurJ"/>
    <property type="match status" value="1"/>
</dbReference>